<feature type="coiled-coil region" evidence="11">
    <location>
        <begin position="137"/>
        <end position="225"/>
    </location>
</feature>
<evidence type="ECO:0000256" key="2">
    <source>
        <dbReference type="ARBA" id="ARBA00022448"/>
    </source>
</evidence>
<accession>A0A4Y9Z969</accession>
<dbReference type="PANTHER" id="PTHR23058:SF0">
    <property type="entry name" value="PEROXISOMAL MEMBRANE PROTEIN PEX14"/>
    <property type="match status" value="1"/>
</dbReference>
<evidence type="ECO:0000256" key="3">
    <source>
        <dbReference type="ARBA" id="ARBA00022927"/>
    </source>
</evidence>
<evidence type="ECO:0000256" key="4">
    <source>
        <dbReference type="ARBA" id="ARBA00023010"/>
    </source>
</evidence>
<dbReference type="Proteomes" id="UP000298327">
    <property type="component" value="Unassembled WGS sequence"/>
</dbReference>
<evidence type="ECO:0000256" key="8">
    <source>
        <dbReference type="ARBA" id="ARBA00029691"/>
    </source>
</evidence>
<dbReference type="OrthoDB" id="5549158at2759"/>
<keyword evidence="4" id="KW-0811">Translocation</keyword>
<dbReference type="GO" id="GO:0005102">
    <property type="term" value="F:signaling receptor binding"/>
    <property type="evidence" value="ECO:0007669"/>
    <property type="project" value="TreeGrafter"/>
</dbReference>
<comment type="subcellular location">
    <subcellularLocation>
        <location evidence="9 10">Peroxisome membrane</location>
    </subcellularLocation>
</comment>
<evidence type="ECO:0000256" key="11">
    <source>
        <dbReference type="SAM" id="Coils"/>
    </source>
</evidence>
<dbReference type="GO" id="GO:1990429">
    <property type="term" value="C:peroxisomal importomer complex"/>
    <property type="evidence" value="ECO:0007669"/>
    <property type="project" value="TreeGrafter"/>
</dbReference>
<proteinExistence type="inferred from homology"/>
<evidence type="ECO:0000259" key="13">
    <source>
        <dbReference type="Pfam" id="PF04695"/>
    </source>
</evidence>
<comment type="function">
    <text evidence="10">Component of the PEX13-PEX14 docking complex, a translocon channel that specifically mediates the import of peroxisomal cargo proteins bound to PEX5 receptor. The PEX13-PEX14 docking complex forms a large import pore which can be opened to a diameter of about 9 nm. Mechanistically, PEX5 receptor along with cargo proteins associates with the PEX14 subunit of the PEX13-PEX14 docking complex in the cytosol, leading to the insertion of the receptor into the organelle membrane with the concomitant translocation of the cargo into the peroxisome matrix.</text>
</comment>
<name>A0A4Y9Z969_9AGAM</name>
<dbReference type="GO" id="GO:0016560">
    <property type="term" value="P:protein import into peroxisome matrix, docking"/>
    <property type="evidence" value="ECO:0007669"/>
    <property type="project" value="UniProtKB-UniRule"/>
</dbReference>
<evidence type="ECO:0000256" key="10">
    <source>
        <dbReference type="RuleBase" id="RU367032"/>
    </source>
</evidence>
<comment type="caution">
    <text evidence="14">The sequence shown here is derived from an EMBL/GenBank/DDBJ whole genome shotgun (WGS) entry which is preliminary data.</text>
</comment>
<evidence type="ECO:0000256" key="6">
    <source>
        <dbReference type="ARBA" id="ARBA00023140"/>
    </source>
</evidence>
<keyword evidence="5 10" id="KW-0472">Membrane</keyword>
<dbReference type="AlphaFoldDB" id="A0A4Y9Z969"/>
<feature type="domain" description="Peroxisome membrane anchor protein Pex14p N-terminal" evidence="13">
    <location>
        <begin position="5"/>
        <end position="49"/>
    </location>
</feature>
<dbReference type="Gene3D" id="1.10.10.10">
    <property type="entry name" value="Winged helix-like DNA-binding domain superfamily/Winged helix DNA-binding domain"/>
    <property type="match status" value="1"/>
</dbReference>
<keyword evidence="3 10" id="KW-0653">Protein transport</keyword>
<evidence type="ECO:0000256" key="1">
    <source>
        <dbReference type="ARBA" id="ARBA00005443"/>
    </source>
</evidence>
<keyword evidence="15" id="KW-1185">Reference proteome</keyword>
<feature type="compositionally biased region" description="Basic and acidic residues" evidence="12">
    <location>
        <begin position="291"/>
        <end position="305"/>
    </location>
</feature>
<keyword evidence="2 10" id="KW-0813">Transport</keyword>
<comment type="similarity">
    <text evidence="1 10">Belongs to the peroxin-14 family.</text>
</comment>
<dbReference type="STRING" id="205917.A0A4Y9Z969"/>
<evidence type="ECO:0000313" key="14">
    <source>
        <dbReference type="EMBL" id="TFY70368.1"/>
    </source>
</evidence>
<feature type="compositionally biased region" description="Low complexity" evidence="12">
    <location>
        <begin position="256"/>
        <end position="276"/>
    </location>
</feature>
<evidence type="ECO:0000256" key="7">
    <source>
        <dbReference type="ARBA" id="ARBA00029502"/>
    </source>
</evidence>
<dbReference type="InterPro" id="IPR006785">
    <property type="entry name" value="Pex14_N"/>
</dbReference>
<dbReference type="InterPro" id="IPR025655">
    <property type="entry name" value="PEX14"/>
</dbReference>
<evidence type="ECO:0000313" key="15">
    <source>
        <dbReference type="Proteomes" id="UP000298327"/>
    </source>
</evidence>
<dbReference type="GO" id="GO:0005778">
    <property type="term" value="C:peroxisomal membrane"/>
    <property type="evidence" value="ECO:0007669"/>
    <property type="project" value="UniProtKB-SubCell"/>
</dbReference>
<feature type="region of interest" description="Disordered" evidence="12">
    <location>
        <begin position="55"/>
        <end position="75"/>
    </location>
</feature>
<evidence type="ECO:0000256" key="12">
    <source>
        <dbReference type="SAM" id="MobiDB-lite"/>
    </source>
</evidence>
<feature type="region of interest" description="Disordered" evidence="12">
    <location>
        <begin position="230"/>
        <end position="305"/>
    </location>
</feature>
<organism evidence="14 15">
    <name type="scientific">Dentipellis fragilis</name>
    <dbReference type="NCBI Taxonomy" id="205917"/>
    <lineage>
        <taxon>Eukaryota</taxon>
        <taxon>Fungi</taxon>
        <taxon>Dikarya</taxon>
        <taxon>Basidiomycota</taxon>
        <taxon>Agaricomycotina</taxon>
        <taxon>Agaricomycetes</taxon>
        <taxon>Russulales</taxon>
        <taxon>Hericiaceae</taxon>
        <taxon>Dentipellis</taxon>
    </lineage>
</organism>
<feature type="compositionally biased region" description="Pro residues" evidence="12">
    <location>
        <begin position="237"/>
        <end position="249"/>
    </location>
</feature>
<dbReference type="InterPro" id="IPR036388">
    <property type="entry name" value="WH-like_DNA-bd_sf"/>
</dbReference>
<sequence length="305" mass="33134">MASPDRADLVRNAIAFLTDPKIQASPLAQRVQFLEAKGLSPAEIEHVLSRASAQNSSAQPLQVQPSYGPFLPSPPQPQRPDWRDYFITAVVSGTVAYATISLARKYLLPYLRPPTTTAYEDDRDALTAQFDAADALLKEIQADTAAMKTAVQEQREKVDNATAEVEAAVTEMRQGQSKARDEMREIREEINNVRDMLPKMIDRNKETQQQSLAELQQELKSLKALLLSRGSTVSSAPTPPLPNFPPRPTIPAWQLARPPSATAAPAADGIASPSPSVSTTSLAPPVVPNGKGKEVQVHDAAEEEL</sequence>
<dbReference type="EMBL" id="SEOQ01000105">
    <property type="protein sequence ID" value="TFY70368.1"/>
    <property type="molecule type" value="Genomic_DNA"/>
</dbReference>
<keyword evidence="6 10" id="KW-0576">Peroxisome</keyword>
<reference evidence="14 15" key="1">
    <citation type="submission" date="2019-02" db="EMBL/GenBank/DDBJ databases">
        <title>Genome sequencing of the rare red list fungi Dentipellis fragilis.</title>
        <authorList>
            <person name="Buettner E."/>
            <person name="Kellner H."/>
        </authorList>
    </citation>
    <scope>NUCLEOTIDE SEQUENCE [LARGE SCALE GENOMIC DNA]</scope>
    <source>
        <strain evidence="14 15">DSM 105465</strain>
    </source>
</reference>
<evidence type="ECO:0000256" key="9">
    <source>
        <dbReference type="ARBA" id="ARBA00046271"/>
    </source>
</evidence>
<evidence type="ECO:0000256" key="5">
    <source>
        <dbReference type="ARBA" id="ARBA00023136"/>
    </source>
</evidence>
<dbReference type="PANTHER" id="PTHR23058">
    <property type="entry name" value="PEROXISOMAL MEMBRANE PROTEIN PEX14"/>
    <property type="match status" value="1"/>
</dbReference>
<gene>
    <name evidence="14" type="ORF">EVG20_g2640</name>
</gene>
<keyword evidence="11" id="KW-0175">Coiled coil</keyword>
<protein>
    <recommendedName>
        <fullName evidence="7 10">Peroxisomal membrane protein PEX14</fullName>
    </recommendedName>
    <alternativeName>
        <fullName evidence="8 10">Peroxin-14</fullName>
    </alternativeName>
</protein>
<dbReference type="Pfam" id="PF04695">
    <property type="entry name" value="Pex14_N"/>
    <property type="match status" value="1"/>
</dbReference>